<dbReference type="RefSeq" id="XP_016459130.1">
    <property type="nucleotide sequence ID" value="XM_016603644.1"/>
</dbReference>
<sequence length="204" mass="22125">MSNPQDHYGTPPPPSPSNSSSSTPPSESPKPRFRRQKILSRKTVASGALRKVLNERLKASQVKENPAQNSDSNSKTKYFRSATEGDGHGSSDSDKTQEFPTKGGSGSGEAAEGLVHLSKRREEPVSSAEDTLANLLKRIGACYDPKKRKTTTPKAPNVPKPSQKRKASSQTRTASSVPRGRATRSRVKQSEADLQKALEESKKK</sequence>
<feature type="compositionally biased region" description="Basic and acidic residues" evidence="1">
    <location>
        <begin position="188"/>
        <end position="204"/>
    </location>
</feature>
<reference evidence="2" key="1">
    <citation type="submission" date="2025-08" db="UniProtKB">
        <authorList>
            <consortium name="RefSeq"/>
        </authorList>
    </citation>
    <scope>IDENTIFICATION</scope>
</reference>
<organism evidence="2">
    <name type="scientific">Nicotiana tabacum</name>
    <name type="common">Common tobacco</name>
    <dbReference type="NCBI Taxonomy" id="4097"/>
    <lineage>
        <taxon>Eukaryota</taxon>
        <taxon>Viridiplantae</taxon>
        <taxon>Streptophyta</taxon>
        <taxon>Embryophyta</taxon>
        <taxon>Tracheophyta</taxon>
        <taxon>Spermatophyta</taxon>
        <taxon>Magnoliopsida</taxon>
        <taxon>eudicotyledons</taxon>
        <taxon>Gunneridae</taxon>
        <taxon>Pentapetalae</taxon>
        <taxon>asterids</taxon>
        <taxon>lamiids</taxon>
        <taxon>Solanales</taxon>
        <taxon>Solanaceae</taxon>
        <taxon>Nicotianoideae</taxon>
        <taxon>Nicotianeae</taxon>
        <taxon>Nicotiana</taxon>
    </lineage>
</organism>
<feature type="compositionally biased region" description="Basic residues" evidence="1">
    <location>
        <begin position="31"/>
        <end position="40"/>
    </location>
</feature>
<feature type="compositionally biased region" description="Polar residues" evidence="1">
    <location>
        <begin position="62"/>
        <end position="76"/>
    </location>
</feature>
<accession>A0A1S3Z3W9</accession>
<evidence type="ECO:0008006" key="3">
    <source>
        <dbReference type="Google" id="ProtNLM"/>
    </source>
</evidence>
<dbReference type="KEGG" id="nta:107782714"/>
<evidence type="ECO:0000256" key="1">
    <source>
        <dbReference type="SAM" id="MobiDB-lite"/>
    </source>
</evidence>
<feature type="compositionally biased region" description="Basic and acidic residues" evidence="1">
    <location>
        <begin position="83"/>
        <end position="97"/>
    </location>
</feature>
<proteinExistence type="predicted"/>
<evidence type="ECO:0000313" key="2">
    <source>
        <dbReference type="RefSeq" id="XP_016459130.1"/>
    </source>
</evidence>
<dbReference type="PaxDb" id="4097-A0A1S3Z3W9"/>
<dbReference type="OrthoDB" id="1243394at2759"/>
<protein>
    <recommendedName>
        <fullName evidence="3">Protein ENL-like</fullName>
    </recommendedName>
</protein>
<feature type="region of interest" description="Disordered" evidence="1">
    <location>
        <begin position="1"/>
        <end position="204"/>
    </location>
</feature>
<name>A0A1S3Z3W9_TOBAC</name>
<gene>
    <name evidence="2" type="primary">LOC107782714</name>
</gene>
<dbReference type="AlphaFoldDB" id="A0A1S3Z3W9"/>